<dbReference type="PANTHER" id="PTHR43080">
    <property type="entry name" value="CBS DOMAIN-CONTAINING PROTEIN CBSX3, MITOCHONDRIAL"/>
    <property type="match status" value="1"/>
</dbReference>
<dbReference type="PROSITE" id="PS51371">
    <property type="entry name" value="CBS"/>
    <property type="match status" value="2"/>
</dbReference>
<sequence length="143" mass="14749">MTDNRDDEIRSVPTVPTVAEVMTSRVVAVGPLATLHEALAAMLGAGVRHLPVVHDGRCVGLLYECDALWELYLRAESAGRAGVCARSPAPFIAPDASLDAAAQVLELAGADALIVGQGDRIAGILTTTDVVHAIARAGATPSK</sequence>
<dbReference type="Gene3D" id="3.90.1280.20">
    <property type="match status" value="1"/>
</dbReference>
<keyword evidence="1 2" id="KW-0129">CBS domain</keyword>
<feature type="domain" description="CBS" evidence="3">
    <location>
        <begin position="22"/>
        <end position="77"/>
    </location>
</feature>
<dbReference type="InterPro" id="IPR000644">
    <property type="entry name" value="CBS_dom"/>
</dbReference>
<dbReference type="PANTHER" id="PTHR43080:SF26">
    <property type="entry name" value="REGULATORY PROTEIN"/>
    <property type="match status" value="1"/>
</dbReference>
<comment type="caution">
    <text evidence="4">The sequence shown here is derived from an EMBL/GenBank/DDBJ whole genome shotgun (WGS) entry which is preliminary data.</text>
</comment>
<reference evidence="4 5" key="1">
    <citation type="submission" date="2019-05" db="EMBL/GenBank/DDBJ databases">
        <authorList>
            <person name="Lee S.D."/>
        </authorList>
    </citation>
    <scope>NUCLEOTIDE SEQUENCE [LARGE SCALE GENOMIC DNA]</scope>
    <source>
        <strain evidence="4 5">YC2-7</strain>
    </source>
</reference>
<evidence type="ECO:0000256" key="1">
    <source>
        <dbReference type="ARBA" id="ARBA00023122"/>
    </source>
</evidence>
<keyword evidence="5" id="KW-1185">Reference proteome</keyword>
<feature type="domain" description="CBS" evidence="3">
    <location>
        <begin position="85"/>
        <end position="140"/>
    </location>
</feature>
<name>A0A848K5V8_9NOCA</name>
<evidence type="ECO:0000256" key="2">
    <source>
        <dbReference type="PROSITE-ProRule" id="PRU00703"/>
    </source>
</evidence>
<evidence type="ECO:0000313" key="4">
    <source>
        <dbReference type="EMBL" id="NMN93951.1"/>
    </source>
</evidence>
<evidence type="ECO:0000259" key="3">
    <source>
        <dbReference type="PROSITE" id="PS51371"/>
    </source>
</evidence>
<dbReference type="InterPro" id="IPR051257">
    <property type="entry name" value="Diverse_CBS-Domain"/>
</dbReference>
<dbReference type="SUPFAM" id="SSF54631">
    <property type="entry name" value="CBS-domain pair"/>
    <property type="match status" value="1"/>
</dbReference>
<evidence type="ECO:0000313" key="5">
    <source>
        <dbReference type="Proteomes" id="UP000535543"/>
    </source>
</evidence>
<dbReference type="Gene3D" id="3.10.580.10">
    <property type="entry name" value="CBS-domain"/>
    <property type="match status" value="1"/>
</dbReference>
<proteinExistence type="predicted"/>
<dbReference type="EMBL" id="VCQU01000001">
    <property type="protein sequence ID" value="NMN93951.1"/>
    <property type="molecule type" value="Genomic_DNA"/>
</dbReference>
<dbReference type="Proteomes" id="UP000535543">
    <property type="component" value="Unassembled WGS sequence"/>
</dbReference>
<dbReference type="Pfam" id="PF00571">
    <property type="entry name" value="CBS"/>
    <property type="match status" value="2"/>
</dbReference>
<reference evidence="4 5" key="2">
    <citation type="submission" date="2020-06" db="EMBL/GenBank/DDBJ databases">
        <title>Antribacter stalactiti gen. nov., sp. nov., a new member of the family Nacardiaceae isolated from a cave.</title>
        <authorList>
            <person name="Kim I.S."/>
        </authorList>
    </citation>
    <scope>NUCLEOTIDE SEQUENCE [LARGE SCALE GENOMIC DNA]</scope>
    <source>
        <strain evidence="4 5">YC2-7</strain>
    </source>
</reference>
<dbReference type="RefSeq" id="WP_169584633.1">
    <property type="nucleotide sequence ID" value="NZ_VCQU01000001.1"/>
</dbReference>
<gene>
    <name evidence="4" type="ORF">FGL95_02740</name>
</gene>
<dbReference type="InterPro" id="IPR046342">
    <property type="entry name" value="CBS_dom_sf"/>
</dbReference>
<organism evidence="4 5">
    <name type="scientific">Antrihabitans stalactiti</name>
    <dbReference type="NCBI Taxonomy" id="2584121"/>
    <lineage>
        <taxon>Bacteria</taxon>
        <taxon>Bacillati</taxon>
        <taxon>Actinomycetota</taxon>
        <taxon>Actinomycetes</taxon>
        <taxon>Mycobacteriales</taxon>
        <taxon>Nocardiaceae</taxon>
        <taxon>Antrihabitans</taxon>
    </lineage>
</organism>
<protein>
    <submittedName>
        <fullName evidence="4">CBS domain-containing protein</fullName>
    </submittedName>
</protein>
<accession>A0A848K5V8</accession>
<dbReference type="SMART" id="SM00116">
    <property type="entry name" value="CBS"/>
    <property type="match status" value="2"/>
</dbReference>
<dbReference type="AlphaFoldDB" id="A0A848K5V8"/>